<dbReference type="AlphaFoldDB" id="A0AAJ2PM16"/>
<dbReference type="EMBL" id="JARAWN010000033">
    <property type="protein sequence ID" value="MDX3129787.1"/>
    <property type="molecule type" value="Genomic_DNA"/>
</dbReference>
<dbReference type="SUPFAM" id="SSF54427">
    <property type="entry name" value="NTF2-like"/>
    <property type="match status" value="1"/>
</dbReference>
<dbReference type="Proteomes" id="UP001273589">
    <property type="component" value="Unassembled WGS sequence"/>
</dbReference>
<feature type="domain" description="SnoaL-like" evidence="2">
    <location>
        <begin position="54"/>
        <end position="183"/>
    </location>
</feature>
<protein>
    <submittedName>
        <fullName evidence="3">Nuclear transport factor 2 family protein</fullName>
    </submittedName>
</protein>
<dbReference type="InterPro" id="IPR037401">
    <property type="entry name" value="SnoaL-like"/>
</dbReference>
<name>A0AAJ2PM16_9ACTN</name>
<evidence type="ECO:0000256" key="1">
    <source>
        <dbReference type="SAM" id="MobiDB-lite"/>
    </source>
</evidence>
<feature type="region of interest" description="Disordered" evidence="1">
    <location>
        <begin position="1"/>
        <end position="46"/>
    </location>
</feature>
<gene>
    <name evidence="3" type="ORF">PV367_08240</name>
</gene>
<dbReference type="InterPro" id="IPR032710">
    <property type="entry name" value="NTF2-like_dom_sf"/>
</dbReference>
<dbReference type="Gene3D" id="3.10.450.50">
    <property type="match status" value="1"/>
</dbReference>
<comment type="caution">
    <text evidence="3">The sequence shown here is derived from an EMBL/GenBank/DDBJ whole genome shotgun (WGS) entry which is preliminary data.</text>
</comment>
<dbReference type="RefSeq" id="WP_319690259.1">
    <property type="nucleotide sequence ID" value="NZ_JARAWN010000033.1"/>
</dbReference>
<reference evidence="3" key="1">
    <citation type="journal article" date="2023" name="Microb. Genom.">
        <title>Mesoterricola silvestris gen. nov., sp. nov., Mesoterricola sediminis sp. nov., Geothrix oryzae sp. nov., Geothrix edaphica sp. nov., Geothrix rubra sp. nov., and Geothrix limicola sp. nov., six novel members of Acidobacteriota isolated from soils.</title>
        <authorList>
            <person name="Weisberg A.J."/>
            <person name="Pearce E."/>
            <person name="Kramer C.G."/>
            <person name="Chang J.H."/>
            <person name="Clarke C.R."/>
        </authorList>
    </citation>
    <scope>NUCLEOTIDE SEQUENCE</scope>
    <source>
        <strain evidence="3">ND06-05F</strain>
    </source>
</reference>
<evidence type="ECO:0000313" key="4">
    <source>
        <dbReference type="Proteomes" id="UP001273589"/>
    </source>
</evidence>
<accession>A0AAJ2PM16</accession>
<dbReference type="CDD" id="cd00531">
    <property type="entry name" value="NTF2_like"/>
    <property type="match status" value="1"/>
</dbReference>
<organism evidence="3 4">
    <name type="scientific">Streptomyces europaeiscabiei</name>
    <dbReference type="NCBI Taxonomy" id="146819"/>
    <lineage>
        <taxon>Bacteria</taxon>
        <taxon>Bacillati</taxon>
        <taxon>Actinomycetota</taxon>
        <taxon>Actinomycetes</taxon>
        <taxon>Kitasatosporales</taxon>
        <taxon>Streptomycetaceae</taxon>
        <taxon>Streptomyces</taxon>
    </lineage>
</organism>
<evidence type="ECO:0000259" key="2">
    <source>
        <dbReference type="Pfam" id="PF13577"/>
    </source>
</evidence>
<proteinExistence type="predicted"/>
<dbReference type="Pfam" id="PF13577">
    <property type="entry name" value="SnoaL_4"/>
    <property type="match status" value="1"/>
</dbReference>
<evidence type="ECO:0000313" key="3">
    <source>
        <dbReference type="EMBL" id="MDX3129787.1"/>
    </source>
</evidence>
<sequence>MTDLTDLSPPHVPSDPTELGDPLPGGSTDPLGARAPDDPVALADGGQDLRDLRDLRDRMDLRRLVDTYAHALDRRMAELFASLFDEGGELVLVRPAGSGRAPLVLDGRDGWARALAVLEPCRVTTHFVGNHLVRLAGDGATGETYCLAHEIYPADGPDRMRVRSIRYRDTYRRAHGSWLFARRELTIDWTEDRVLRSPSGP</sequence>